<organism evidence="2 3">
    <name type="scientific">Candidatus Kaiserbacteria bacterium RIFCSPHIGHO2_01_FULL_53_29</name>
    <dbReference type="NCBI Taxonomy" id="1798480"/>
    <lineage>
        <taxon>Bacteria</taxon>
        <taxon>Candidatus Kaiseribacteriota</taxon>
    </lineage>
</organism>
<name>A0A1F6CTF4_9BACT</name>
<proteinExistence type="predicted"/>
<keyword evidence="1" id="KW-0472">Membrane</keyword>
<evidence type="ECO:0000256" key="1">
    <source>
        <dbReference type="SAM" id="Phobius"/>
    </source>
</evidence>
<dbReference type="EMBL" id="MFKT01000029">
    <property type="protein sequence ID" value="OGG52458.1"/>
    <property type="molecule type" value="Genomic_DNA"/>
</dbReference>
<keyword evidence="1" id="KW-1133">Transmembrane helix</keyword>
<gene>
    <name evidence="2" type="ORF">A2851_05475</name>
</gene>
<feature type="transmembrane region" description="Helical" evidence="1">
    <location>
        <begin position="70"/>
        <end position="93"/>
    </location>
</feature>
<protein>
    <submittedName>
        <fullName evidence="2">Uncharacterized protein</fullName>
    </submittedName>
</protein>
<feature type="transmembrane region" description="Helical" evidence="1">
    <location>
        <begin position="28"/>
        <end position="50"/>
    </location>
</feature>
<dbReference type="STRING" id="1798480.A2851_05475"/>
<dbReference type="Proteomes" id="UP000176863">
    <property type="component" value="Unassembled WGS sequence"/>
</dbReference>
<accession>A0A1F6CTF4</accession>
<sequence length="126" mass="14156">MTMNEQKEVFLVPDDYARLEGLDRLHDWYVLFIRSIAAVLVTAAIVSYLYGLVVGFDWSVEKLMGRTLMLVGFSSLVTAATLLARIGLLNPIFSERNLILKRYSIDCAKVSVGFAGSDSEYILRSR</sequence>
<dbReference type="AlphaFoldDB" id="A0A1F6CTF4"/>
<evidence type="ECO:0000313" key="3">
    <source>
        <dbReference type="Proteomes" id="UP000176863"/>
    </source>
</evidence>
<keyword evidence="1" id="KW-0812">Transmembrane</keyword>
<comment type="caution">
    <text evidence="2">The sequence shown here is derived from an EMBL/GenBank/DDBJ whole genome shotgun (WGS) entry which is preliminary data.</text>
</comment>
<evidence type="ECO:0000313" key="2">
    <source>
        <dbReference type="EMBL" id="OGG52458.1"/>
    </source>
</evidence>
<reference evidence="2 3" key="1">
    <citation type="journal article" date="2016" name="Nat. Commun.">
        <title>Thousands of microbial genomes shed light on interconnected biogeochemical processes in an aquifer system.</title>
        <authorList>
            <person name="Anantharaman K."/>
            <person name="Brown C.T."/>
            <person name="Hug L.A."/>
            <person name="Sharon I."/>
            <person name="Castelle C.J."/>
            <person name="Probst A.J."/>
            <person name="Thomas B.C."/>
            <person name="Singh A."/>
            <person name="Wilkins M.J."/>
            <person name="Karaoz U."/>
            <person name="Brodie E.L."/>
            <person name="Williams K.H."/>
            <person name="Hubbard S.S."/>
            <person name="Banfield J.F."/>
        </authorList>
    </citation>
    <scope>NUCLEOTIDE SEQUENCE [LARGE SCALE GENOMIC DNA]</scope>
</reference>